<evidence type="ECO:0000256" key="1">
    <source>
        <dbReference type="ARBA" id="ARBA00004123"/>
    </source>
</evidence>
<dbReference type="GO" id="GO:0003676">
    <property type="term" value="F:nucleic acid binding"/>
    <property type="evidence" value="ECO:0007669"/>
    <property type="project" value="InterPro"/>
</dbReference>
<evidence type="ECO:0000313" key="8">
    <source>
        <dbReference type="Proteomes" id="UP000007129"/>
    </source>
</evidence>
<dbReference type="InterPro" id="IPR026822">
    <property type="entry name" value="Spp2/MOS2_G-patch"/>
</dbReference>
<reference evidence="7 8" key="1">
    <citation type="journal article" date="2012" name="BMC Genomics">
        <title>Tools to kill: Genome of one of the most destructive plant pathogenic fungi Macrophomina phaseolina.</title>
        <authorList>
            <person name="Islam M.S."/>
            <person name="Haque M.S."/>
            <person name="Islam M.M."/>
            <person name="Emdad E.M."/>
            <person name="Halim A."/>
            <person name="Hossen Q.M.M."/>
            <person name="Hossain M.Z."/>
            <person name="Ahmed B."/>
            <person name="Rahim S."/>
            <person name="Rahman M.S."/>
            <person name="Alam M.M."/>
            <person name="Hou S."/>
            <person name="Wan X."/>
            <person name="Saito J.A."/>
            <person name="Alam M."/>
        </authorList>
    </citation>
    <scope>NUCLEOTIDE SEQUENCE [LARGE SCALE GENOMIC DNA]</scope>
    <source>
        <strain evidence="7 8">MS6</strain>
    </source>
</reference>
<evidence type="ECO:0000256" key="3">
    <source>
        <dbReference type="ARBA" id="ARBA00023242"/>
    </source>
</evidence>
<dbReference type="PANTHER" id="PTHR15818">
    <property type="entry name" value="G PATCH AND KOW-CONTAINING"/>
    <property type="match status" value="1"/>
</dbReference>
<evidence type="ECO:0000256" key="5">
    <source>
        <dbReference type="SAM" id="MobiDB-lite"/>
    </source>
</evidence>
<comment type="function">
    <text evidence="4">Involved in spliceosome maturation and the first step of pre-mRNA splicing.</text>
</comment>
<dbReference type="GO" id="GO:0000398">
    <property type="term" value="P:mRNA splicing, via spliceosome"/>
    <property type="evidence" value="ECO:0007669"/>
    <property type="project" value="UniProtKB-UniRule"/>
</dbReference>
<gene>
    <name evidence="7" type="ORF">MPH_09456</name>
</gene>
<sequence length="448" mass="51001">MAAPAKFSLALGSKKTAPPNAKKRPHSTLHDSDDEDASAPQAQEVSHFDVSAGGAIDASKPKADKGPLVIPKQGNRDWRAESQARKRQKSQLPSRPQANGHGDADDFEEEKPVFGLNIVNKAGTEDANPEAEATNGAEESAAPAEPAAPKTEDQLALEALLGEGKSSGLVVPIAENEEEAFHRDYQLAPDVATLEEYEAVPVEEFGAAMLRGMGWKEGEAIGRRKGQKAVQPRVVERRPALLGIGAKPDAAIAEELGAWGKGGKGRGKPAQSYNPVVMRNTKTGEQLTEEELKQKLADQEAEALARERERAKKKNSPARDSDRRIEKSTRHIKYDEDDYESDRRDRDRRRREKDSDRDYDSKRRSSRRDRDRSASDEDRHRRRKYDSKDYDRRDKDRERDRDRDRDRKYRDKERNEYYSKSSSRHEHRDRSRDRYRDSDRDRRRHRDD</sequence>
<dbReference type="Proteomes" id="UP000007129">
    <property type="component" value="Unassembled WGS sequence"/>
</dbReference>
<feature type="compositionally biased region" description="Basic and acidic residues" evidence="5">
    <location>
        <begin position="386"/>
        <end position="448"/>
    </location>
</feature>
<dbReference type="SMART" id="SM00443">
    <property type="entry name" value="G_patch"/>
    <property type="match status" value="1"/>
</dbReference>
<comment type="subcellular location">
    <subcellularLocation>
        <location evidence="1 4">Nucleus</location>
    </subcellularLocation>
</comment>
<dbReference type="GO" id="GO:0005681">
    <property type="term" value="C:spliceosomal complex"/>
    <property type="evidence" value="ECO:0007669"/>
    <property type="project" value="UniProtKB-UniRule"/>
</dbReference>
<feature type="compositionally biased region" description="Basic and acidic residues" evidence="5">
    <location>
        <begin position="317"/>
        <end position="334"/>
    </location>
</feature>
<dbReference type="OrthoDB" id="5577072at2759"/>
<keyword evidence="4" id="KW-0507">mRNA processing</keyword>
<feature type="region of interest" description="Disordered" evidence="5">
    <location>
        <begin position="1"/>
        <end position="153"/>
    </location>
</feature>
<comment type="caution">
    <text evidence="7">The sequence shown here is derived from an EMBL/GenBank/DDBJ whole genome shotgun (WGS) entry which is preliminary data.</text>
</comment>
<evidence type="ECO:0000256" key="4">
    <source>
        <dbReference type="RuleBase" id="RU369096"/>
    </source>
</evidence>
<keyword evidence="3 4" id="KW-0539">Nucleus</keyword>
<evidence type="ECO:0000313" key="7">
    <source>
        <dbReference type="EMBL" id="EKG13430.1"/>
    </source>
</evidence>
<dbReference type="VEuPathDB" id="FungiDB:MPH_09456"/>
<accession>K2S981</accession>
<dbReference type="InterPro" id="IPR045166">
    <property type="entry name" value="Spp2-like"/>
</dbReference>
<evidence type="ECO:0000256" key="2">
    <source>
        <dbReference type="ARBA" id="ARBA00008576"/>
    </source>
</evidence>
<dbReference type="eggNOG" id="ENOG502RZY8">
    <property type="taxonomic scope" value="Eukaryota"/>
</dbReference>
<dbReference type="Pfam" id="PF12656">
    <property type="entry name" value="G-patch_2"/>
    <property type="match status" value="1"/>
</dbReference>
<dbReference type="InParanoid" id="K2S981"/>
<feature type="compositionally biased region" description="Low complexity" evidence="5">
    <location>
        <begin position="137"/>
        <end position="149"/>
    </location>
</feature>
<keyword evidence="4" id="KW-0508">mRNA splicing</keyword>
<dbReference type="AlphaFoldDB" id="K2S981"/>
<organism evidence="7 8">
    <name type="scientific">Macrophomina phaseolina (strain MS6)</name>
    <name type="common">Charcoal rot fungus</name>
    <dbReference type="NCBI Taxonomy" id="1126212"/>
    <lineage>
        <taxon>Eukaryota</taxon>
        <taxon>Fungi</taxon>
        <taxon>Dikarya</taxon>
        <taxon>Ascomycota</taxon>
        <taxon>Pezizomycotina</taxon>
        <taxon>Dothideomycetes</taxon>
        <taxon>Dothideomycetes incertae sedis</taxon>
        <taxon>Botryosphaeriales</taxon>
        <taxon>Botryosphaeriaceae</taxon>
        <taxon>Macrophomina</taxon>
    </lineage>
</organism>
<dbReference type="EMBL" id="AHHD01000413">
    <property type="protein sequence ID" value="EKG13430.1"/>
    <property type="molecule type" value="Genomic_DNA"/>
</dbReference>
<comment type="similarity">
    <text evidence="2 4">Belongs to the SPP2 family.</text>
</comment>
<dbReference type="PANTHER" id="PTHR15818:SF2">
    <property type="entry name" value="G-PATCH DOMAIN AND KOW MOTIFS-CONTAINING PROTEIN"/>
    <property type="match status" value="1"/>
</dbReference>
<keyword evidence="4" id="KW-0747">Spliceosome</keyword>
<name>K2S981_MACPH</name>
<evidence type="ECO:0000259" key="6">
    <source>
        <dbReference type="PROSITE" id="PS50174"/>
    </source>
</evidence>
<feature type="domain" description="G-patch" evidence="6">
    <location>
        <begin position="202"/>
        <end position="249"/>
    </location>
</feature>
<feature type="compositionally biased region" description="Basic and acidic residues" evidence="5">
    <location>
        <begin position="74"/>
        <end position="84"/>
    </location>
</feature>
<feature type="region of interest" description="Disordered" evidence="5">
    <location>
        <begin position="258"/>
        <end position="448"/>
    </location>
</feature>
<dbReference type="PROSITE" id="PS50174">
    <property type="entry name" value="G_PATCH"/>
    <property type="match status" value="1"/>
</dbReference>
<dbReference type="HOGENOM" id="CLU_033338_1_0_1"/>
<feature type="compositionally biased region" description="Basic and acidic residues" evidence="5">
    <location>
        <begin position="352"/>
        <end position="379"/>
    </location>
</feature>
<dbReference type="InterPro" id="IPR000467">
    <property type="entry name" value="G_patch_dom"/>
</dbReference>
<dbReference type="STRING" id="1126212.K2S981"/>
<proteinExistence type="inferred from homology"/>
<feature type="compositionally biased region" description="Basic and acidic residues" evidence="5">
    <location>
        <begin position="290"/>
        <end position="310"/>
    </location>
</feature>
<protein>
    <recommendedName>
        <fullName evidence="4">Pre-mRNA-splicing factor</fullName>
    </recommendedName>
</protein>